<dbReference type="GO" id="GO:0019144">
    <property type="term" value="F:ADP-sugar diphosphatase activity"/>
    <property type="evidence" value="ECO:0007669"/>
    <property type="project" value="TreeGrafter"/>
</dbReference>
<evidence type="ECO:0000256" key="11">
    <source>
        <dbReference type="ARBA" id="ARBA00033056"/>
    </source>
</evidence>
<evidence type="ECO:0000256" key="9">
    <source>
        <dbReference type="ARBA" id="ARBA00030162"/>
    </source>
</evidence>
<dbReference type="OrthoDB" id="5292471at2"/>
<keyword evidence="5 13" id="KW-0479">Metal-binding</keyword>
<dbReference type="CDD" id="cd24155">
    <property type="entry name" value="NUDIX_ADPRase"/>
    <property type="match status" value="1"/>
</dbReference>
<dbReference type="InterPro" id="IPR004385">
    <property type="entry name" value="NDP_pyrophosphatase"/>
</dbReference>
<keyword evidence="6" id="KW-0378">Hydrolase</keyword>
<dbReference type="NCBIfam" id="NF008003">
    <property type="entry name" value="PRK10729.1"/>
    <property type="match status" value="1"/>
</dbReference>
<evidence type="ECO:0000256" key="6">
    <source>
        <dbReference type="ARBA" id="ARBA00022801"/>
    </source>
</evidence>
<evidence type="ECO:0000259" key="15">
    <source>
        <dbReference type="PROSITE" id="PS51462"/>
    </source>
</evidence>
<organism evidence="16 17">
    <name type="scientific">Candidatus Photodesmus blepharonis</name>
    <dbReference type="NCBI Taxonomy" id="1179155"/>
    <lineage>
        <taxon>Bacteria</taxon>
        <taxon>Pseudomonadati</taxon>
        <taxon>Pseudomonadota</taxon>
        <taxon>Gammaproteobacteria</taxon>
        <taxon>Vibrionales</taxon>
        <taxon>Vibrionaceae</taxon>
        <taxon>Candidatus Photodesmus</taxon>
    </lineage>
</organism>
<feature type="binding site" evidence="13">
    <location>
        <position position="112"/>
    </location>
    <ligand>
        <name>Mg(2+)</name>
        <dbReference type="ChEBI" id="CHEBI:18420"/>
        <label>1</label>
    </ligand>
</feature>
<evidence type="ECO:0000313" key="16">
    <source>
        <dbReference type="EMBL" id="KEY91211.1"/>
    </source>
</evidence>
<comment type="caution">
    <text evidence="16">The sequence shown here is derived from an EMBL/GenBank/DDBJ whole genome shotgun (WGS) entry which is preliminary data.</text>
</comment>
<evidence type="ECO:0000256" key="14">
    <source>
        <dbReference type="PIRSR" id="PIRSR604385-3"/>
    </source>
</evidence>
<dbReference type="GO" id="GO:0047631">
    <property type="term" value="F:ADP-ribose diphosphatase activity"/>
    <property type="evidence" value="ECO:0007669"/>
    <property type="project" value="UniProtKB-EC"/>
</dbReference>
<dbReference type="NCBIfam" id="TIGR00052">
    <property type="entry name" value="nudix-type nucleoside diphosphatase, YffH/AdpP family"/>
    <property type="match status" value="1"/>
</dbReference>
<comment type="function">
    <text evidence="8">Acts on ADP-mannose and ADP-glucose as well as ADP-ribose. Prevents glycogen biosynthesis. The reaction catalyzed by this enzyme is a limiting step of the gluconeogenic process.</text>
</comment>
<evidence type="ECO:0000256" key="7">
    <source>
        <dbReference type="ARBA" id="ARBA00022842"/>
    </source>
</evidence>
<keyword evidence="17" id="KW-1185">Reference proteome</keyword>
<comment type="similarity">
    <text evidence="2">Belongs to the Nudix hydrolase family. NudF subfamily.</text>
</comment>
<dbReference type="PANTHER" id="PTHR11839">
    <property type="entry name" value="UDP/ADP-SUGAR PYROPHOSPHATASE"/>
    <property type="match status" value="1"/>
</dbReference>
<dbReference type="GO" id="GO:0046872">
    <property type="term" value="F:metal ion binding"/>
    <property type="evidence" value="ECO:0007669"/>
    <property type="project" value="UniProtKB-KW"/>
</dbReference>
<feature type="binding site" evidence="13">
    <location>
        <position position="96"/>
    </location>
    <ligand>
        <name>Mg(2+)</name>
        <dbReference type="ChEBI" id="CHEBI:18420"/>
        <label>1</label>
    </ligand>
</feature>
<reference evidence="16 17" key="1">
    <citation type="submission" date="2014-03" db="EMBL/GenBank/DDBJ databases">
        <title>Selection and divergence in the genomes of co-occurring obligate luminous symbionts with specific hosts.</title>
        <authorList>
            <person name="Hendry T.A."/>
            <person name="de Wet J.R."/>
            <person name="Dunlap P.V."/>
        </authorList>
    </citation>
    <scope>NUCLEOTIDE SEQUENCE [LARGE SCALE GENOMIC DNA]</scope>
    <source>
        <strain evidence="16 17">Ppalp.1</strain>
    </source>
</reference>
<dbReference type="Pfam" id="PF00293">
    <property type="entry name" value="NUDIX"/>
    <property type="match status" value="1"/>
</dbReference>
<evidence type="ECO:0000256" key="1">
    <source>
        <dbReference type="ARBA" id="ARBA00001946"/>
    </source>
</evidence>
<dbReference type="PROSITE" id="PS51462">
    <property type="entry name" value="NUDIX"/>
    <property type="match status" value="1"/>
</dbReference>
<evidence type="ECO:0000256" key="3">
    <source>
        <dbReference type="ARBA" id="ARBA00012453"/>
    </source>
</evidence>
<dbReference type="EC" id="3.6.1.13" evidence="3"/>
<dbReference type="PANTHER" id="PTHR11839:SF5">
    <property type="entry name" value="ADP-RIBOSE PYROPHOSPHATASE"/>
    <property type="match status" value="1"/>
</dbReference>
<dbReference type="GO" id="GO:0006753">
    <property type="term" value="P:nucleoside phosphate metabolic process"/>
    <property type="evidence" value="ECO:0007669"/>
    <property type="project" value="TreeGrafter"/>
</dbReference>
<feature type="short sequence motif" description="Nudix box" evidence="14">
    <location>
        <begin position="97"/>
        <end position="119"/>
    </location>
</feature>
<gene>
    <name evidence="16" type="ORF">CF67_04037</name>
</gene>
<sequence>MQLTGNNPKVEFTTQDVEIISKKTLFQGFFKIIQYRLRYRLFEGNWSEPIEREMFERGHAAAILPYDPITDQVVIVEQIRIGALEDQSPWQLEIVAGIVDAEESSEEVVRRESIEEAGINIGRVMKITSYYPSSGGCSEKLDLFIGEVNAAKAYGIHGLKYRGENIRVLVMNRKEAYHLVKEGSIENASSIIALQWLELNHFGLKSRWNNINK</sequence>
<feature type="binding site" evidence="13">
    <location>
        <position position="164"/>
    </location>
    <ligand>
        <name>Mg(2+)</name>
        <dbReference type="ChEBI" id="CHEBI:18420"/>
        <label>1</label>
    </ligand>
</feature>
<feature type="binding site" evidence="13">
    <location>
        <position position="116"/>
    </location>
    <ligand>
        <name>Mg(2+)</name>
        <dbReference type="ChEBI" id="CHEBI:18420"/>
        <label>1</label>
    </ligand>
</feature>
<comment type="cofactor">
    <cofactor evidence="1 13">
        <name>Mg(2+)</name>
        <dbReference type="ChEBI" id="CHEBI:18420"/>
    </cofactor>
</comment>
<dbReference type="RefSeq" id="WP_034414340.1">
    <property type="nucleotide sequence ID" value="NZ_JGVK01000027.1"/>
</dbReference>
<dbReference type="InterPro" id="IPR015797">
    <property type="entry name" value="NUDIX_hydrolase-like_dom_sf"/>
</dbReference>
<dbReference type="GO" id="GO:0005829">
    <property type="term" value="C:cytosol"/>
    <property type="evidence" value="ECO:0007669"/>
    <property type="project" value="TreeGrafter"/>
</dbReference>
<dbReference type="Proteomes" id="UP000053784">
    <property type="component" value="Unassembled WGS sequence"/>
</dbReference>
<evidence type="ECO:0000256" key="4">
    <source>
        <dbReference type="ARBA" id="ARBA00013297"/>
    </source>
</evidence>
<evidence type="ECO:0000256" key="10">
    <source>
        <dbReference type="ARBA" id="ARBA00030308"/>
    </source>
</evidence>
<evidence type="ECO:0000256" key="5">
    <source>
        <dbReference type="ARBA" id="ARBA00022723"/>
    </source>
</evidence>
<evidence type="ECO:0000256" key="12">
    <source>
        <dbReference type="ARBA" id="ARBA00049546"/>
    </source>
</evidence>
<proteinExistence type="inferred from homology"/>
<dbReference type="EMBL" id="JGVK01000027">
    <property type="protein sequence ID" value="KEY91211.1"/>
    <property type="molecule type" value="Genomic_DNA"/>
</dbReference>
<dbReference type="Gene3D" id="3.90.79.10">
    <property type="entry name" value="Nucleoside Triphosphate Pyrophosphohydrolase"/>
    <property type="match status" value="1"/>
</dbReference>
<evidence type="ECO:0000256" key="13">
    <source>
        <dbReference type="PIRSR" id="PIRSR604385-2"/>
    </source>
</evidence>
<dbReference type="SUPFAM" id="SSF55811">
    <property type="entry name" value="Nudix"/>
    <property type="match status" value="1"/>
</dbReference>
<accession>A0A084CN32</accession>
<feature type="domain" description="Nudix hydrolase" evidence="15">
    <location>
        <begin position="56"/>
        <end position="193"/>
    </location>
</feature>
<keyword evidence="7 13" id="KW-0460">Magnesium</keyword>
<dbReference type="PROSITE" id="PS00893">
    <property type="entry name" value="NUDIX_BOX"/>
    <property type="match status" value="1"/>
</dbReference>
<dbReference type="STRING" id="1179155.CF67_04037"/>
<dbReference type="GO" id="GO:0019693">
    <property type="term" value="P:ribose phosphate metabolic process"/>
    <property type="evidence" value="ECO:0007669"/>
    <property type="project" value="TreeGrafter"/>
</dbReference>
<comment type="catalytic activity">
    <reaction evidence="12">
        <text>ADP-D-ribose + H2O = D-ribose 5-phosphate + AMP + 2 H(+)</text>
        <dbReference type="Rhea" id="RHEA:10412"/>
        <dbReference type="ChEBI" id="CHEBI:15377"/>
        <dbReference type="ChEBI" id="CHEBI:15378"/>
        <dbReference type="ChEBI" id="CHEBI:57967"/>
        <dbReference type="ChEBI" id="CHEBI:78346"/>
        <dbReference type="ChEBI" id="CHEBI:456215"/>
        <dbReference type="EC" id="3.6.1.13"/>
    </reaction>
</comment>
<dbReference type="eggNOG" id="COG0494">
    <property type="taxonomic scope" value="Bacteria"/>
</dbReference>
<evidence type="ECO:0000313" key="17">
    <source>
        <dbReference type="Proteomes" id="UP000053784"/>
    </source>
</evidence>
<evidence type="ECO:0000256" key="8">
    <source>
        <dbReference type="ARBA" id="ARBA00025164"/>
    </source>
</evidence>
<dbReference type="AlphaFoldDB" id="A0A084CN32"/>
<evidence type="ECO:0000256" key="2">
    <source>
        <dbReference type="ARBA" id="ARBA00007482"/>
    </source>
</evidence>
<dbReference type="InterPro" id="IPR020084">
    <property type="entry name" value="NUDIX_hydrolase_CS"/>
</dbReference>
<dbReference type="InterPro" id="IPR000086">
    <property type="entry name" value="NUDIX_hydrolase_dom"/>
</dbReference>
<name>A0A084CN32_9GAMM</name>
<protein>
    <recommendedName>
        <fullName evidence="4">ADP-ribose pyrophosphatase</fullName>
        <ecNumber evidence="3">3.6.1.13</ecNumber>
    </recommendedName>
    <alternativeName>
        <fullName evidence="9">ADP-ribose diphosphatase</fullName>
    </alternativeName>
    <alternativeName>
        <fullName evidence="11">ADP-ribose phosphohydrolase</fullName>
    </alternativeName>
    <alternativeName>
        <fullName evidence="10">Adenosine diphosphoribose pyrophosphatase</fullName>
    </alternativeName>
</protein>